<dbReference type="EMBL" id="JAUSRD010000002">
    <property type="protein sequence ID" value="MDP9891684.1"/>
    <property type="molecule type" value="Genomic_DNA"/>
</dbReference>
<feature type="region of interest" description="Disordered" evidence="1">
    <location>
        <begin position="1"/>
        <end position="67"/>
    </location>
</feature>
<reference evidence="2" key="1">
    <citation type="submission" date="2023-07" db="EMBL/GenBank/DDBJ databases">
        <title>Sorghum-associated microbial communities from plants grown in Nebraska, USA.</title>
        <authorList>
            <person name="Schachtman D."/>
        </authorList>
    </citation>
    <scope>NUCLEOTIDE SEQUENCE</scope>
    <source>
        <strain evidence="2">DS3754</strain>
    </source>
</reference>
<protein>
    <submittedName>
        <fullName evidence="2">Uncharacterized protein</fullName>
    </submittedName>
</protein>
<accession>A0AAW8CMS9</accession>
<evidence type="ECO:0000313" key="2">
    <source>
        <dbReference type="EMBL" id="MDP9891684.1"/>
    </source>
</evidence>
<sequence>MTKPRKPGVPTSPQEVQAPLGDANATQKAPAKKEGPTATRTTREGASVGKAGNSTAGGAAGQLTPKD</sequence>
<comment type="caution">
    <text evidence="2">The sequence shown here is derived from an EMBL/GenBank/DDBJ whole genome shotgun (WGS) entry which is preliminary data.</text>
</comment>
<proteinExistence type="predicted"/>
<evidence type="ECO:0000313" key="3">
    <source>
        <dbReference type="Proteomes" id="UP001242045"/>
    </source>
</evidence>
<organism evidence="2 3">
    <name type="scientific">Variovorax boronicumulans</name>
    <dbReference type="NCBI Taxonomy" id="436515"/>
    <lineage>
        <taxon>Bacteria</taxon>
        <taxon>Pseudomonadati</taxon>
        <taxon>Pseudomonadota</taxon>
        <taxon>Betaproteobacteria</taxon>
        <taxon>Burkholderiales</taxon>
        <taxon>Comamonadaceae</taxon>
        <taxon>Variovorax</taxon>
    </lineage>
</organism>
<dbReference type="RefSeq" id="WP_306878652.1">
    <property type="nucleotide sequence ID" value="NZ_JAUSRD010000002.1"/>
</dbReference>
<dbReference type="AlphaFoldDB" id="A0AAW8CMS9"/>
<dbReference type="Proteomes" id="UP001242045">
    <property type="component" value="Unassembled WGS sequence"/>
</dbReference>
<name>A0AAW8CMS9_9BURK</name>
<evidence type="ECO:0000256" key="1">
    <source>
        <dbReference type="SAM" id="MobiDB-lite"/>
    </source>
</evidence>
<gene>
    <name evidence="2" type="ORF">J2W31_000787</name>
</gene>